<sequence length="230" mass="25784">MTPTIKRTEEHSAALAALLPTIKRAAKSVAFQWPGVIDVDDAEQTISLHLWERPTSLLKVRDMESKAQYRALVGMGHQLASQERDNYDYYKGSYYYSAKEVKDFLAKGILDPDQKSFKSQKIDIEEAIWEIAPQYHAAILHRFVDGEIPENQQEKDALKNAIPALVTAMNRVHNRRAMERDDGPGSRKAITTATAQRVSGAQYDGEDSDWDETKRVEGAMGIGFGAGGWK</sequence>
<feature type="compositionally biased region" description="Basic and acidic residues" evidence="1">
    <location>
        <begin position="176"/>
        <end position="185"/>
    </location>
</feature>
<accession>G1D1Q3</accession>
<protein>
    <submittedName>
        <fullName evidence="2">DNA binding protein</fullName>
    </submittedName>
</protein>
<feature type="compositionally biased region" description="Polar residues" evidence="1">
    <location>
        <begin position="189"/>
        <end position="199"/>
    </location>
</feature>
<name>G1D1Q3_9CAUD</name>
<dbReference type="EMBL" id="JF937094">
    <property type="protein sequence ID" value="AEK08702.1"/>
    <property type="molecule type" value="Genomic_DNA"/>
</dbReference>
<dbReference type="Proteomes" id="UP000008412">
    <property type="component" value="Segment"/>
</dbReference>
<proteinExistence type="predicted"/>
<dbReference type="Pfam" id="PF25684">
    <property type="entry name" value="Mycobacteriophage_Gp53"/>
    <property type="match status" value="1"/>
</dbReference>
<evidence type="ECO:0000313" key="2">
    <source>
        <dbReference type="EMBL" id="AEK08702.1"/>
    </source>
</evidence>
<reference evidence="2 3" key="1">
    <citation type="journal article" date="2012" name="J. Virol.">
        <title>Complete Genome Sequences of 138 Mycobacteriophages.</title>
        <authorList>
            <consortium name="the Science Education Alliance Phage Hunters Advancing Genomics and Evolutionary Science Program"/>
            <consortium name="the KwaZulu-Natal Research Institute for Tuberculosis and HIV Mycobacterial Genetics Course Students"/>
            <consortium name="the Phage Hunters Integrating Research and Education Program"/>
            <person name="Hatfull G.F."/>
        </authorList>
    </citation>
    <scope>NUCLEOTIDE SEQUENCE [LARGE SCALE GENOMIC DNA]</scope>
    <source>
        <strain evidence="2 3">Hammer</strain>
    </source>
</reference>
<gene>
    <name evidence="2" type="primary">57</name>
    <name evidence="2" type="ORF">HAMMER_57</name>
</gene>
<dbReference type="GeneID" id="40233315"/>
<organism evidence="2 3">
    <name type="scientific">Mycobacterium phage Hammer</name>
    <dbReference type="NCBI Taxonomy" id="2922204"/>
    <lineage>
        <taxon>Viruses</taxon>
        <taxon>Duplodnaviria</taxon>
        <taxon>Heunggongvirae</taxon>
        <taxon>Uroviricota</taxon>
        <taxon>Caudoviricetes</taxon>
        <taxon>Gladiatorvirus</taxon>
        <taxon>Gladiatorvirus hammer</taxon>
    </lineage>
</organism>
<dbReference type="RefSeq" id="YP_009636572.1">
    <property type="nucleotide sequence ID" value="NC_042318.1"/>
</dbReference>
<evidence type="ECO:0000256" key="1">
    <source>
        <dbReference type="SAM" id="MobiDB-lite"/>
    </source>
</evidence>
<evidence type="ECO:0000313" key="3">
    <source>
        <dbReference type="Proteomes" id="UP000008412"/>
    </source>
</evidence>
<dbReference type="InterPro" id="IPR057899">
    <property type="entry name" value="Gp53"/>
</dbReference>
<feature type="region of interest" description="Disordered" evidence="1">
    <location>
        <begin position="176"/>
        <end position="209"/>
    </location>
</feature>
<keyword evidence="3" id="KW-1185">Reference proteome</keyword>